<name>A0A1I8BZ71_MELHA</name>
<evidence type="ECO:0000256" key="2">
    <source>
        <dbReference type="SAM" id="MobiDB-lite"/>
    </source>
</evidence>
<protein>
    <submittedName>
        <fullName evidence="4">Spindle and centriole-associated protein 1</fullName>
    </submittedName>
</protein>
<keyword evidence="1" id="KW-0175">Coiled coil</keyword>
<sequence>MSVQALLSEVRPNLEILQAIKAADHLFYKDKAHYVDLQPIFTSNKGKIEGSDEGGHKDSQTKPGKKSVETVKAKESGKKEKAMVQNVKTEKIESKIIKKEKMEVQNVKEEKADVQIVKKQKEHTFADSGNATSKLQQVIQQAQKTIENALNTGSNSSISIMEPQSSTTEELKRLRMENAVLCKKLEIQERTINRLEKITQKLLQNSGMTEADLSD</sequence>
<evidence type="ECO:0000313" key="4">
    <source>
        <dbReference type="WBParaSite" id="MhA1_Contig815.frz3.gene8"/>
    </source>
</evidence>
<evidence type="ECO:0000256" key="1">
    <source>
        <dbReference type="SAM" id="Coils"/>
    </source>
</evidence>
<evidence type="ECO:0000313" key="3">
    <source>
        <dbReference type="Proteomes" id="UP000095281"/>
    </source>
</evidence>
<keyword evidence="3" id="KW-1185">Reference proteome</keyword>
<dbReference type="Proteomes" id="UP000095281">
    <property type="component" value="Unplaced"/>
</dbReference>
<feature type="compositionally biased region" description="Basic and acidic residues" evidence="2">
    <location>
        <begin position="46"/>
        <end position="80"/>
    </location>
</feature>
<feature type="region of interest" description="Disordered" evidence="2">
    <location>
        <begin position="45"/>
        <end position="80"/>
    </location>
</feature>
<organism evidence="3 4">
    <name type="scientific">Meloidogyne hapla</name>
    <name type="common">Root-knot nematode worm</name>
    <dbReference type="NCBI Taxonomy" id="6305"/>
    <lineage>
        <taxon>Eukaryota</taxon>
        <taxon>Metazoa</taxon>
        <taxon>Ecdysozoa</taxon>
        <taxon>Nematoda</taxon>
        <taxon>Chromadorea</taxon>
        <taxon>Rhabditida</taxon>
        <taxon>Tylenchina</taxon>
        <taxon>Tylenchomorpha</taxon>
        <taxon>Tylenchoidea</taxon>
        <taxon>Meloidogynidae</taxon>
        <taxon>Meloidogyninae</taxon>
        <taxon>Meloidogyne</taxon>
    </lineage>
</organism>
<reference evidence="4" key="1">
    <citation type="submission" date="2016-11" db="UniProtKB">
        <authorList>
            <consortium name="WormBaseParasite"/>
        </authorList>
    </citation>
    <scope>IDENTIFICATION</scope>
</reference>
<proteinExistence type="predicted"/>
<feature type="coiled-coil region" evidence="1">
    <location>
        <begin position="97"/>
        <end position="205"/>
    </location>
</feature>
<accession>A0A1I8BZ71</accession>
<dbReference type="WBParaSite" id="MhA1_Contig815.frz3.gene8">
    <property type="protein sequence ID" value="MhA1_Contig815.frz3.gene8"/>
    <property type="gene ID" value="MhA1_Contig815.frz3.gene8"/>
</dbReference>
<dbReference type="AlphaFoldDB" id="A0A1I8BZ71"/>